<evidence type="ECO:0000313" key="3">
    <source>
        <dbReference type="Proteomes" id="UP000271889"/>
    </source>
</evidence>
<protein>
    <submittedName>
        <fullName evidence="2">Uncharacterized protein</fullName>
    </submittedName>
</protein>
<evidence type="ECO:0000313" key="2">
    <source>
        <dbReference type="EMBL" id="VDN28691.1"/>
    </source>
</evidence>
<proteinExistence type="predicted"/>
<dbReference type="Gene3D" id="3.40.50.300">
    <property type="entry name" value="P-loop containing nucleotide triphosphate hydrolases"/>
    <property type="match status" value="1"/>
</dbReference>
<organism evidence="2 3">
    <name type="scientific">Cylicostephanus goldi</name>
    <name type="common">Nematode worm</name>
    <dbReference type="NCBI Taxonomy" id="71465"/>
    <lineage>
        <taxon>Eukaryota</taxon>
        <taxon>Metazoa</taxon>
        <taxon>Ecdysozoa</taxon>
        <taxon>Nematoda</taxon>
        <taxon>Chromadorea</taxon>
        <taxon>Rhabditida</taxon>
        <taxon>Rhabditina</taxon>
        <taxon>Rhabditomorpha</taxon>
        <taxon>Strongyloidea</taxon>
        <taxon>Strongylidae</taxon>
        <taxon>Cylicostephanus</taxon>
    </lineage>
</organism>
<dbReference type="InterPro" id="IPR027417">
    <property type="entry name" value="P-loop_NTPase"/>
</dbReference>
<dbReference type="OrthoDB" id="43580at2759"/>
<feature type="region of interest" description="Disordered" evidence="1">
    <location>
        <begin position="1"/>
        <end position="46"/>
    </location>
</feature>
<dbReference type="AlphaFoldDB" id="A0A3P7NBN2"/>
<dbReference type="PANTHER" id="PTHR23122">
    <property type="entry name" value="MEMBRANE-ASSOCIATED GUANYLATE KINASE MAGUK"/>
    <property type="match status" value="1"/>
</dbReference>
<feature type="non-terminal residue" evidence="2">
    <location>
        <position position="102"/>
    </location>
</feature>
<dbReference type="InterPro" id="IPR050716">
    <property type="entry name" value="MAGUK"/>
</dbReference>
<keyword evidence="3" id="KW-1185">Reference proteome</keyword>
<sequence>MDEMDRDIKPKGRTESKKRLHEVIRTLGRKSSKEVQRSADEPTPNNIGYHSDLLTYEEVMLYLARTDRKRTLVLCGPEGVGCLQLRQRLLESDRDRLAGPVP</sequence>
<reference evidence="2 3" key="1">
    <citation type="submission" date="2018-11" db="EMBL/GenBank/DDBJ databases">
        <authorList>
            <consortium name="Pathogen Informatics"/>
        </authorList>
    </citation>
    <scope>NUCLEOTIDE SEQUENCE [LARGE SCALE GENOMIC DNA]</scope>
</reference>
<dbReference type="Proteomes" id="UP000271889">
    <property type="component" value="Unassembled WGS sequence"/>
</dbReference>
<accession>A0A3P7NBN2</accession>
<evidence type="ECO:0000256" key="1">
    <source>
        <dbReference type="SAM" id="MobiDB-lite"/>
    </source>
</evidence>
<feature type="compositionally biased region" description="Basic and acidic residues" evidence="1">
    <location>
        <begin position="31"/>
        <end position="40"/>
    </location>
</feature>
<name>A0A3P7NBN2_CYLGO</name>
<feature type="compositionally biased region" description="Basic and acidic residues" evidence="1">
    <location>
        <begin position="1"/>
        <end position="24"/>
    </location>
</feature>
<dbReference type="EMBL" id="UYRV01114106">
    <property type="protein sequence ID" value="VDN28691.1"/>
    <property type="molecule type" value="Genomic_DNA"/>
</dbReference>
<gene>
    <name evidence="2" type="ORF">CGOC_LOCUS11029</name>
</gene>